<evidence type="ECO:0000313" key="2">
    <source>
        <dbReference type="EMBL" id="KAA0876658.1"/>
    </source>
</evidence>
<keyword evidence="3" id="KW-1185">Reference proteome</keyword>
<dbReference type="Gene3D" id="3.40.630.30">
    <property type="match status" value="1"/>
</dbReference>
<dbReference type="PANTHER" id="PTHR43233:SF1">
    <property type="entry name" value="FAMILY N-ACETYLTRANSFERASE, PUTATIVE (AFU_ORTHOLOGUE AFUA_6G03350)-RELATED"/>
    <property type="match status" value="1"/>
</dbReference>
<dbReference type="Proteomes" id="UP000325302">
    <property type="component" value="Unassembled WGS sequence"/>
</dbReference>
<dbReference type="InterPro" id="IPR016181">
    <property type="entry name" value="Acyl_CoA_acyltransferase"/>
</dbReference>
<dbReference type="InterPro" id="IPR000182">
    <property type="entry name" value="GNAT_dom"/>
</dbReference>
<dbReference type="EMBL" id="SMRS01000001">
    <property type="protein sequence ID" value="KAA0876658.1"/>
    <property type="molecule type" value="Genomic_DNA"/>
</dbReference>
<sequence length="156" mass="17153">MRAVRQGISRGAFNVLNIEYKVNHPISSAEFIELLKRSSLGERRPIQDLDCIEGMLAHSNLLVTAWQGERLVGVARSLTDFHYACYLSDLAVDQAYQCQGIGKHLQSLTQAQLGPRAKLILIAAPAAQSYYGHLGYSANPRCWVLEPGVSISPTEA</sequence>
<protein>
    <submittedName>
        <fullName evidence="2">GNAT family N-acetyltransferase</fullName>
    </submittedName>
</protein>
<accession>A0A5A9W949</accession>
<dbReference type="GO" id="GO:0016747">
    <property type="term" value="F:acyltransferase activity, transferring groups other than amino-acyl groups"/>
    <property type="evidence" value="ECO:0007669"/>
    <property type="project" value="InterPro"/>
</dbReference>
<dbReference type="CDD" id="cd04301">
    <property type="entry name" value="NAT_SF"/>
    <property type="match status" value="1"/>
</dbReference>
<dbReference type="AlphaFoldDB" id="A0A5A9W949"/>
<dbReference type="SUPFAM" id="SSF55729">
    <property type="entry name" value="Acyl-CoA N-acyltransferases (Nat)"/>
    <property type="match status" value="1"/>
</dbReference>
<comment type="caution">
    <text evidence="2">The sequence shown here is derived from an EMBL/GenBank/DDBJ whole genome shotgun (WGS) entry which is preliminary data.</text>
</comment>
<gene>
    <name evidence="2" type="ORF">E1H14_01150</name>
</gene>
<keyword evidence="2" id="KW-0808">Transferase</keyword>
<dbReference type="PROSITE" id="PS51186">
    <property type="entry name" value="GNAT"/>
    <property type="match status" value="1"/>
</dbReference>
<evidence type="ECO:0000313" key="3">
    <source>
        <dbReference type="Proteomes" id="UP000325302"/>
    </source>
</evidence>
<dbReference type="OrthoDB" id="9775804at2"/>
<evidence type="ECO:0000259" key="1">
    <source>
        <dbReference type="PROSITE" id="PS51186"/>
    </source>
</evidence>
<proteinExistence type="predicted"/>
<dbReference type="PANTHER" id="PTHR43233">
    <property type="entry name" value="FAMILY N-ACETYLTRANSFERASE, PUTATIVE (AFU_ORTHOLOGUE AFUA_6G03350)-RELATED"/>
    <property type="match status" value="1"/>
</dbReference>
<dbReference type="Pfam" id="PF13673">
    <property type="entry name" value="Acetyltransf_10"/>
    <property type="match status" value="1"/>
</dbReference>
<dbReference type="InterPro" id="IPR053144">
    <property type="entry name" value="Acetyltransferase_Butenolide"/>
</dbReference>
<name>A0A5A9W949_9GAMM</name>
<feature type="domain" description="N-acetyltransferase" evidence="1">
    <location>
        <begin position="18"/>
        <end position="156"/>
    </location>
</feature>
<reference evidence="2 3" key="1">
    <citation type="submission" date="2019-03" db="EMBL/GenBank/DDBJ databases">
        <title>Nitrincola sp. nov. isolated from an Indian soda lake.</title>
        <authorList>
            <person name="Joshi A."/>
            <person name="Thite S.V."/>
            <person name="Joseph N."/>
            <person name="Dhotre D."/>
            <person name="Moorthy M."/>
            <person name="Shouche Y.S."/>
        </authorList>
    </citation>
    <scope>NUCLEOTIDE SEQUENCE [LARGE SCALE GENOMIC DNA]</scope>
    <source>
        <strain evidence="2 3">MEB193</strain>
    </source>
</reference>
<organism evidence="2 3">
    <name type="scientific">Nitrincola tapanii</name>
    <dbReference type="NCBI Taxonomy" id="1708751"/>
    <lineage>
        <taxon>Bacteria</taxon>
        <taxon>Pseudomonadati</taxon>
        <taxon>Pseudomonadota</taxon>
        <taxon>Gammaproteobacteria</taxon>
        <taxon>Oceanospirillales</taxon>
        <taxon>Oceanospirillaceae</taxon>
        <taxon>Nitrincola</taxon>
    </lineage>
</organism>